<proteinExistence type="predicted"/>
<dbReference type="AlphaFoldDB" id="A0A0F9FV23"/>
<gene>
    <name evidence="1" type="ORF">LCGC14_2259780</name>
</gene>
<accession>A0A0F9FV23</accession>
<name>A0A0F9FV23_9ZZZZ</name>
<reference evidence="1" key="1">
    <citation type="journal article" date="2015" name="Nature">
        <title>Complex archaea that bridge the gap between prokaryotes and eukaryotes.</title>
        <authorList>
            <person name="Spang A."/>
            <person name="Saw J.H."/>
            <person name="Jorgensen S.L."/>
            <person name="Zaremba-Niedzwiedzka K."/>
            <person name="Martijn J."/>
            <person name="Lind A.E."/>
            <person name="van Eijk R."/>
            <person name="Schleper C."/>
            <person name="Guy L."/>
            <person name="Ettema T.J."/>
        </authorList>
    </citation>
    <scope>NUCLEOTIDE SEQUENCE</scope>
</reference>
<evidence type="ECO:0000313" key="1">
    <source>
        <dbReference type="EMBL" id="KKL55002.1"/>
    </source>
</evidence>
<protein>
    <submittedName>
        <fullName evidence="1">Uncharacterized protein</fullName>
    </submittedName>
</protein>
<sequence>MNPIEQTLTSLCTSQWLKDALLTAIQRDPADAVHDAQHLAGLLRQRLDHIHRTTTEA</sequence>
<dbReference type="EMBL" id="LAZR01030995">
    <property type="protein sequence ID" value="KKL55002.1"/>
    <property type="molecule type" value="Genomic_DNA"/>
</dbReference>
<organism evidence="1">
    <name type="scientific">marine sediment metagenome</name>
    <dbReference type="NCBI Taxonomy" id="412755"/>
    <lineage>
        <taxon>unclassified sequences</taxon>
        <taxon>metagenomes</taxon>
        <taxon>ecological metagenomes</taxon>
    </lineage>
</organism>
<comment type="caution">
    <text evidence="1">The sequence shown here is derived from an EMBL/GenBank/DDBJ whole genome shotgun (WGS) entry which is preliminary data.</text>
</comment>